<dbReference type="InterPro" id="IPR052554">
    <property type="entry name" value="2-oxoglutarate_synth_KorC"/>
</dbReference>
<sequence>MEYTRFLLSGSGGQGVITMGILLAETASLQSGLNAIQSQSYGPEARGGATRCDVLISSKPIYYPKVQTANAMVALTDQALARYIQYLQPGALLLTDSHFVKPTGRIDAEHYALPMYEKVMETFGKPQVFNICVLGALLQLTGVVAPSALEKTLAERFDARFQENNKKALALGIELAKQAAVEIC</sequence>
<organism evidence="3">
    <name type="scientific">uncultured delta proteobacterium</name>
    <dbReference type="NCBI Taxonomy" id="34034"/>
    <lineage>
        <taxon>Bacteria</taxon>
        <taxon>Deltaproteobacteria</taxon>
        <taxon>environmental samples</taxon>
    </lineage>
</organism>
<evidence type="ECO:0000313" key="3">
    <source>
        <dbReference type="EMBL" id="SBW09561.1"/>
    </source>
</evidence>
<dbReference type="InterPro" id="IPR019752">
    <property type="entry name" value="Pyrv/ketoisovalerate_OxRed_cat"/>
</dbReference>
<keyword evidence="1" id="KW-0560">Oxidoreductase</keyword>
<dbReference type="Pfam" id="PF01558">
    <property type="entry name" value="POR"/>
    <property type="match status" value="1"/>
</dbReference>
<evidence type="ECO:0000256" key="1">
    <source>
        <dbReference type="ARBA" id="ARBA00023002"/>
    </source>
</evidence>
<dbReference type="AlphaFoldDB" id="A0A212KD36"/>
<feature type="domain" description="Pyruvate/ketoisovalerate oxidoreductase catalytic" evidence="2">
    <location>
        <begin position="12"/>
        <end position="174"/>
    </location>
</feature>
<dbReference type="EMBL" id="FLUQ01000005">
    <property type="protein sequence ID" value="SBW09561.1"/>
    <property type="molecule type" value="Genomic_DNA"/>
</dbReference>
<dbReference type="PANTHER" id="PTHR42730:SF1">
    <property type="entry name" value="2-OXOGLUTARATE SYNTHASE SUBUNIT KORC"/>
    <property type="match status" value="1"/>
</dbReference>
<protein>
    <recommendedName>
        <fullName evidence="2">Pyruvate/ketoisovalerate oxidoreductase catalytic domain-containing protein</fullName>
    </recommendedName>
</protein>
<name>A0A212KD36_9DELT</name>
<proteinExistence type="predicted"/>
<dbReference type="Gene3D" id="3.40.920.10">
    <property type="entry name" value="Pyruvate-ferredoxin oxidoreductase, PFOR, domain III"/>
    <property type="match status" value="1"/>
</dbReference>
<evidence type="ECO:0000259" key="2">
    <source>
        <dbReference type="Pfam" id="PF01558"/>
    </source>
</evidence>
<dbReference type="PANTHER" id="PTHR42730">
    <property type="entry name" value="2-OXOGLUTARATE SYNTHASE SUBUNIT KORC"/>
    <property type="match status" value="1"/>
</dbReference>
<dbReference type="InterPro" id="IPR002869">
    <property type="entry name" value="Pyrv_flavodox_OxRed_cen"/>
</dbReference>
<accession>A0A212KD36</accession>
<gene>
    <name evidence="3" type="ORF">KL86DPRO_50207</name>
</gene>
<reference evidence="3" key="1">
    <citation type="submission" date="2016-04" db="EMBL/GenBank/DDBJ databases">
        <authorList>
            <person name="Evans L.H."/>
            <person name="Alamgir A."/>
            <person name="Owens N."/>
            <person name="Weber N.D."/>
            <person name="Virtaneva K."/>
            <person name="Barbian K."/>
            <person name="Babar A."/>
            <person name="Rosenke K."/>
        </authorList>
    </citation>
    <scope>NUCLEOTIDE SEQUENCE</scope>
    <source>
        <strain evidence="3">86</strain>
    </source>
</reference>
<dbReference type="SUPFAM" id="SSF53323">
    <property type="entry name" value="Pyruvate-ferredoxin oxidoreductase, PFOR, domain III"/>
    <property type="match status" value="1"/>
</dbReference>
<dbReference type="GO" id="GO:0016903">
    <property type="term" value="F:oxidoreductase activity, acting on the aldehyde or oxo group of donors"/>
    <property type="evidence" value="ECO:0007669"/>
    <property type="project" value="InterPro"/>
</dbReference>